<dbReference type="SMART" id="SM00382">
    <property type="entry name" value="AAA"/>
    <property type="match status" value="1"/>
</dbReference>
<dbReference type="Gene3D" id="3.40.50.300">
    <property type="entry name" value="P-loop containing nucleotide triphosphate hydrolases"/>
    <property type="match status" value="1"/>
</dbReference>
<dbReference type="InterPro" id="IPR016032">
    <property type="entry name" value="Sig_transdc_resp-reg_C-effctor"/>
</dbReference>
<dbReference type="PANTHER" id="PTHR47691:SF3">
    <property type="entry name" value="HTH-TYPE TRANSCRIPTIONAL REGULATOR RV0890C-RELATED"/>
    <property type="match status" value="1"/>
</dbReference>
<dbReference type="InterPro" id="IPR003593">
    <property type="entry name" value="AAA+_ATPase"/>
</dbReference>
<proteinExistence type="predicted"/>
<reference evidence="2 3" key="1">
    <citation type="submission" date="2024-09" db="EMBL/GenBank/DDBJ databases">
        <authorList>
            <person name="Sun Q."/>
            <person name="Mori K."/>
        </authorList>
    </citation>
    <scope>NUCLEOTIDE SEQUENCE [LARGE SCALE GENOMIC DNA]</scope>
    <source>
        <strain evidence="2 3">JCM 4362</strain>
    </source>
</reference>
<dbReference type="Pfam" id="PF00196">
    <property type="entry name" value="GerE"/>
    <property type="match status" value="1"/>
</dbReference>
<dbReference type="EMBL" id="JBHMCR010000004">
    <property type="protein sequence ID" value="MFB9519587.1"/>
    <property type="molecule type" value="Genomic_DNA"/>
</dbReference>
<dbReference type="PROSITE" id="PS50043">
    <property type="entry name" value="HTH_LUXR_2"/>
    <property type="match status" value="1"/>
</dbReference>
<dbReference type="InterPro" id="IPR027417">
    <property type="entry name" value="P-loop_NTPase"/>
</dbReference>
<evidence type="ECO:0000313" key="3">
    <source>
        <dbReference type="Proteomes" id="UP001589718"/>
    </source>
</evidence>
<dbReference type="SUPFAM" id="SSF52540">
    <property type="entry name" value="P-loop containing nucleoside triphosphate hydrolases"/>
    <property type="match status" value="1"/>
</dbReference>
<dbReference type="CDD" id="cd06170">
    <property type="entry name" value="LuxR_C_like"/>
    <property type="match status" value="1"/>
</dbReference>
<dbReference type="Pfam" id="PF13401">
    <property type="entry name" value="AAA_22"/>
    <property type="match status" value="1"/>
</dbReference>
<dbReference type="PRINTS" id="PR00364">
    <property type="entry name" value="DISEASERSIST"/>
</dbReference>
<keyword evidence="3" id="KW-1185">Reference proteome</keyword>
<dbReference type="SMART" id="SM00421">
    <property type="entry name" value="HTH_LUXR"/>
    <property type="match status" value="1"/>
</dbReference>
<feature type="domain" description="HTH luxR-type" evidence="1">
    <location>
        <begin position="711"/>
        <end position="776"/>
    </location>
</feature>
<evidence type="ECO:0000313" key="2">
    <source>
        <dbReference type="EMBL" id="MFB9519587.1"/>
    </source>
</evidence>
<dbReference type="SUPFAM" id="SSF46894">
    <property type="entry name" value="C-terminal effector domain of the bipartite response regulators"/>
    <property type="match status" value="1"/>
</dbReference>
<dbReference type="InterPro" id="IPR036388">
    <property type="entry name" value="WH-like_DNA-bd_sf"/>
</dbReference>
<name>A0ABV5P8S5_STRCM</name>
<dbReference type="InterPro" id="IPR049945">
    <property type="entry name" value="AAA_22"/>
</dbReference>
<dbReference type="Proteomes" id="UP001589718">
    <property type="component" value="Unassembled WGS sequence"/>
</dbReference>
<sequence>MALGYTRRTGTLPVEVTGFVGRVSELDRVRELLRRSRLATLIGPGGVGKSRLALRTALSLKGDYDDGVVLVELSALHDPELLPGAVASALGLPEQSGRVVVDVVVEHLEERRVLLVLDTCEHLLDACALLADLLLREAPGVTVLATSRQPLDVPGEHTLPVPPLGDVDAVELFAQRAAAVVPDFEVTDDNRDDVLALCHRLDGIPLAIELATVRLRALPLAQLAARLEHRFQVLTGGRRSATLPRHQTLRTAIDWSHELCSPQEKLLWSRLSVFAGSFDLTAVEEVCSDDSATPDGSGSGGGPLPREEILEHLIGLVDKSVVLRDGDEGARYRLLDTIREYGADKCGAAERERCGRRHRDHYLGRASYFFEMLLSAEQVPLYWQLHRDLADLRSALDYSLARPDGVRPALVMAARLWPFWSTAGLFTEGRYWLDKGLTQEPEPSRERSQALLWGSLLAVMQGDVGVAHAGFTETMEVARAARCELDRMLALGYLGGIAWLFGETAQGREALTEALAGLVRIDDPLGLTLFHYANAYCFALIRRSDDSDAHADQALRRIKEAPGGGVGECMITSQVLGIKGMAAWTRNDHSESVRLARESLRASRELRDVFAATNSLELLAWGSAETGRHRLAAWLLGACSEQWRKIGSPMIGVAIYQDDHSRVETVVREQLGEPEYRLLYEQGARLTLDQAVELALAGASRPVSAATAADGRSSLEHLTRREREVATLVSAGLTNREISERLVISKRTADAHVEHILAKLGFSSRTQIAALAGDGPALDGPTGG</sequence>
<gene>
    <name evidence="2" type="ORF">ACFFTU_06485</name>
</gene>
<comment type="caution">
    <text evidence="2">The sequence shown here is derived from an EMBL/GenBank/DDBJ whole genome shotgun (WGS) entry which is preliminary data.</text>
</comment>
<evidence type="ECO:0000259" key="1">
    <source>
        <dbReference type="PROSITE" id="PS50043"/>
    </source>
</evidence>
<protein>
    <submittedName>
        <fullName evidence="2">LuxR C-terminal-related transcriptional regulator</fullName>
    </submittedName>
</protein>
<accession>A0ABV5P8S5</accession>
<dbReference type="PRINTS" id="PR00038">
    <property type="entry name" value="HTHLUXR"/>
</dbReference>
<organism evidence="2 3">
    <name type="scientific">Streptomyces cremeus</name>
    <dbReference type="NCBI Taxonomy" id="66881"/>
    <lineage>
        <taxon>Bacteria</taxon>
        <taxon>Bacillati</taxon>
        <taxon>Actinomycetota</taxon>
        <taxon>Actinomycetes</taxon>
        <taxon>Kitasatosporales</taxon>
        <taxon>Streptomycetaceae</taxon>
        <taxon>Streptomyces</taxon>
    </lineage>
</organism>
<dbReference type="RefSeq" id="WP_345221142.1">
    <property type="nucleotide sequence ID" value="NZ_BAAAXE010000013.1"/>
</dbReference>
<dbReference type="Gene3D" id="1.10.10.10">
    <property type="entry name" value="Winged helix-like DNA-binding domain superfamily/Winged helix DNA-binding domain"/>
    <property type="match status" value="1"/>
</dbReference>
<dbReference type="PANTHER" id="PTHR47691">
    <property type="entry name" value="REGULATOR-RELATED"/>
    <property type="match status" value="1"/>
</dbReference>
<dbReference type="InterPro" id="IPR000792">
    <property type="entry name" value="Tscrpt_reg_LuxR_C"/>
</dbReference>